<feature type="compositionally biased region" description="Acidic residues" evidence="1">
    <location>
        <begin position="1"/>
        <end position="10"/>
    </location>
</feature>
<protein>
    <submittedName>
        <fullName evidence="3">Uncharacterized protein</fullName>
    </submittedName>
</protein>
<dbReference type="OrthoDB" id="3734109at2"/>
<sequence>MTERPDDEATPQDTDSDWKAVEASGAGPHPPLPRRVVYGGLGLLALLIIGAVIAGIGLGGGFSGPTPQPSVSPTPQLTMEPPVQLGNYVRGELKKAEDGRLTRADYTDGTASIVLLMHWPQDDVSTFMTDAGFVSTSAPVATVGPSMTTSPEPVTTLCGTSTDFSAQETLGCGGIVKNTGLMVVALSSQDEEEIRGLLGDFEQAVAG</sequence>
<reference evidence="4" key="1">
    <citation type="submission" date="2017-02" db="EMBL/GenBank/DDBJ databases">
        <title>Tessaracoccus aquaemaris sp. nov., isolated from the intestine of a Korean rockfish, Sebastes schlegelii, in a marine aquaculture pond.</title>
        <authorList>
            <person name="Tak E.J."/>
            <person name="Bae J.-W."/>
        </authorList>
    </citation>
    <scope>NUCLEOTIDE SEQUENCE [LARGE SCALE GENOMIC DNA]</scope>
    <source>
        <strain evidence="4">NSG39</strain>
    </source>
</reference>
<accession>A0A1Q2CQZ8</accession>
<dbReference type="EMBL" id="CP019606">
    <property type="protein sequence ID" value="AQP48531.1"/>
    <property type="molecule type" value="Genomic_DNA"/>
</dbReference>
<feature type="region of interest" description="Disordered" evidence="1">
    <location>
        <begin position="1"/>
        <end position="32"/>
    </location>
</feature>
<evidence type="ECO:0000256" key="1">
    <source>
        <dbReference type="SAM" id="MobiDB-lite"/>
    </source>
</evidence>
<dbReference type="AlphaFoldDB" id="A0A1Q2CQZ8"/>
<dbReference type="STRING" id="1332264.BW730_14480"/>
<dbReference type="KEGG" id="tes:BW730_14480"/>
<keyword evidence="4" id="KW-1185">Reference proteome</keyword>
<feature type="transmembrane region" description="Helical" evidence="2">
    <location>
        <begin position="36"/>
        <end position="58"/>
    </location>
</feature>
<organism evidence="3 4">
    <name type="scientific">Tessaracoccus aquimaris</name>
    <dbReference type="NCBI Taxonomy" id="1332264"/>
    <lineage>
        <taxon>Bacteria</taxon>
        <taxon>Bacillati</taxon>
        <taxon>Actinomycetota</taxon>
        <taxon>Actinomycetes</taxon>
        <taxon>Propionibacteriales</taxon>
        <taxon>Propionibacteriaceae</taxon>
        <taxon>Tessaracoccus</taxon>
    </lineage>
</organism>
<keyword evidence="2" id="KW-0812">Transmembrane</keyword>
<dbReference type="RefSeq" id="WP_077686870.1">
    <property type="nucleotide sequence ID" value="NZ_CP019606.1"/>
</dbReference>
<evidence type="ECO:0000313" key="3">
    <source>
        <dbReference type="EMBL" id="AQP48531.1"/>
    </source>
</evidence>
<name>A0A1Q2CQZ8_9ACTN</name>
<gene>
    <name evidence="3" type="ORF">BW730_14480</name>
</gene>
<evidence type="ECO:0000313" key="4">
    <source>
        <dbReference type="Proteomes" id="UP000188145"/>
    </source>
</evidence>
<keyword evidence="2" id="KW-0472">Membrane</keyword>
<proteinExistence type="predicted"/>
<dbReference type="Proteomes" id="UP000188145">
    <property type="component" value="Chromosome"/>
</dbReference>
<evidence type="ECO:0000256" key="2">
    <source>
        <dbReference type="SAM" id="Phobius"/>
    </source>
</evidence>
<keyword evidence="2" id="KW-1133">Transmembrane helix</keyword>